<reference evidence="2" key="1">
    <citation type="journal article" date="2019" name="Int. J. Syst. Evol. Microbiol.">
        <title>The Global Catalogue of Microorganisms (GCM) 10K type strain sequencing project: providing services to taxonomists for standard genome sequencing and annotation.</title>
        <authorList>
            <consortium name="The Broad Institute Genomics Platform"/>
            <consortium name="The Broad Institute Genome Sequencing Center for Infectious Disease"/>
            <person name="Wu L."/>
            <person name="Ma J."/>
        </authorList>
    </citation>
    <scope>NUCLEOTIDE SEQUENCE [LARGE SCALE GENOMIC DNA]</scope>
    <source>
        <strain evidence="2">KCTC 52438</strain>
    </source>
</reference>
<protein>
    <recommendedName>
        <fullName evidence="3">Holin</fullName>
    </recommendedName>
</protein>
<evidence type="ECO:0000313" key="2">
    <source>
        <dbReference type="Proteomes" id="UP001595476"/>
    </source>
</evidence>
<accession>A0ABV7HDD0</accession>
<keyword evidence="2" id="KW-1185">Reference proteome</keyword>
<evidence type="ECO:0000313" key="1">
    <source>
        <dbReference type="EMBL" id="MFC3151802.1"/>
    </source>
</evidence>
<organism evidence="1 2">
    <name type="scientific">Litoribrevibacter euphylliae</name>
    <dbReference type="NCBI Taxonomy" id="1834034"/>
    <lineage>
        <taxon>Bacteria</taxon>
        <taxon>Pseudomonadati</taxon>
        <taxon>Pseudomonadota</taxon>
        <taxon>Gammaproteobacteria</taxon>
        <taxon>Oceanospirillales</taxon>
        <taxon>Oceanospirillaceae</taxon>
        <taxon>Litoribrevibacter</taxon>
    </lineage>
</organism>
<comment type="caution">
    <text evidence="1">The sequence shown here is derived from an EMBL/GenBank/DDBJ whole genome shotgun (WGS) entry which is preliminary data.</text>
</comment>
<gene>
    <name evidence="1" type="ORF">ACFOEK_12250</name>
</gene>
<proteinExistence type="predicted"/>
<dbReference type="RefSeq" id="WP_386721246.1">
    <property type="nucleotide sequence ID" value="NZ_JBHRSZ010000004.1"/>
</dbReference>
<evidence type="ECO:0008006" key="3">
    <source>
        <dbReference type="Google" id="ProtNLM"/>
    </source>
</evidence>
<dbReference type="Proteomes" id="UP001595476">
    <property type="component" value="Unassembled WGS sequence"/>
</dbReference>
<sequence length="67" mass="6739">MCKAGKAVINRLKEPSTMAGLAIIGTVFGVPAEATTAVVGLVDPIWQAVTAGAAALAVCMPEKTQAK</sequence>
<name>A0ABV7HDD0_9GAMM</name>
<dbReference type="EMBL" id="JBHRSZ010000004">
    <property type="protein sequence ID" value="MFC3151802.1"/>
    <property type="molecule type" value="Genomic_DNA"/>
</dbReference>